<evidence type="ECO:0000256" key="1">
    <source>
        <dbReference type="SAM" id="MobiDB-lite"/>
    </source>
</evidence>
<feature type="transmembrane region" description="Helical" evidence="2">
    <location>
        <begin position="126"/>
        <end position="159"/>
    </location>
</feature>
<gene>
    <name evidence="4" type="ORF">EVS81_03750</name>
</gene>
<organism evidence="4 5">
    <name type="scientific">Leucobacter triazinivorans</name>
    <dbReference type="NCBI Taxonomy" id="1784719"/>
    <lineage>
        <taxon>Bacteria</taxon>
        <taxon>Bacillati</taxon>
        <taxon>Actinomycetota</taxon>
        <taxon>Actinomycetes</taxon>
        <taxon>Micrococcales</taxon>
        <taxon>Microbacteriaceae</taxon>
        <taxon>Leucobacter</taxon>
    </lineage>
</organism>
<keyword evidence="2" id="KW-0472">Membrane</keyword>
<dbReference type="RefSeq" id="WP_130109200.1">
    <property type="nucleotide sequence ID" value="NZ_CP035806.1"/>
</dbReference>
<protein>
    <submittedName>
        <fullName evidence="4">DUF4190 domain-containing protein</fullName>
    </submittedName>
</protein>
<keyword evidence="2" id="KW-0812">Transmembrane</keyword>
<dbReference type="Proteomes" id="UP000289260">
    <property type="component" value="Chromosome"/>
</dbReference>
<dbReference type="EMBL" id="CP035806">
    <property type="protein sequence ID" value="QBE48051.1"/>
    <property type="molecule type" value="Genomic_DNA"/>
</dbReference>
<evidence type="ECO:0000256" key="2">
    <source>
        <dbReference type="SAM" id="Phobius"/>
    </source>
</evidence>
<dbReference type="Pfam" id="PF13828">
    <property type="entry name" value="DUF4190"/>
    <property type="match status" value="1"/>
</dbReference>
<evidence type="ECO:0000313" key="4">
    <source>
        <dbReference type="EMBL" id="QBE48051.1"/>
    </source>
</evidence>
<evidence type="ECO:0000259" key="3">
    <source>
        <dbReference type="Pfam" id="PF13828"/>
    </source>
</evidence>
<dbReference type="KEGG" id="ltr:EVS81_03750"/>
<dbReference type="InterPro" id="IPR025241">
    <property type="entry name" value="DUF4190"/>
</dbReference>
<keyword evidence="5" id="KW-1185">Reference proteome</keyword>
<sequence>MSTPSTPQQPGERPGAAQPGDAQPTTPLPEAPRQPEHSAPQGGQPAYSGAAPSYQQAAQQPYAPAGSTPYRPQSAPVPSPATTLGQTNTYALLAIVFAFLAPLAGIIFGHLGLGQIKRTGDAGRGIALTGLIISYAYFVFLAMFVIIYVGFIFAMIGAIGSFGSMGSGYDSF</sequence>
<feature type="domain" description="DUF4190" evidence="3">
    <location>
        <begin position="92"/>
        <end position="143"/>
    </location>
</feature>
<feature type="transmembrane region" description="Helical" evidence="2">
    <location>
        <begin position="90"/>
        <end position="114"/>
    </location>
</feature>
<proteinExistence type="predicted"/>
<dbReference type="AlphaFoldDB" id="A0A4P6KDP9"/>
<reference evidence="4 5" key="1">
    <citation type="submission" date="2019-02" db="EMBL/GenBank/DDBJ databases">
        <authorList>
            <person name="Sun L."/>
            <person name="Pan D."/>
            <person name="Wu X."/>
        </authorList>
    </citation>
    <scope>NUCLEOTIDE SEQUENCE [LARGE SCALE GENOMIC DNA]</scope>
    <source>
        <strain evidence="4 5">JW-1</strain>
    </source>
</reference>
<accession>A0A4P6KDP9</accession>
<dbReference type="OrthoDB" id="4374883at2"/>
<name>A0A4P6KDP9_9MICO</name>
<keyword evidence="2" id="KW-1133">Transmembrane helix</keyword>
<feature type="region of interest" description="Disordered" evidence="1">
    <location>
        <begin position="1"/>
        <end position="81"/>
    </location>
</feature>
<feature type="compositionally biased region" description="Low complexity" evidence="1">
    <location>
        <begin position="46"/>
        <end position="67"/>
    </location>
</feature>
<evidence type="ECO:0000313" key="5">
    <source>
        <dbReference type="Proteomes" id="UP000289260"/>
    </source>
</evidence>